<reference evidence="3 4" key="1">
    <citation type="submission" date="2018-06" db="EMBL/GenBank/DDBJ databases">
        <authorList>
            <consortium name="Pathogen Informatics"/>
            <person name="Doyle S."/>
        </authorList>
    </citation>
    <scope>NUCLEOTIDE SEQUENCE [LARGE SCALE GENOMIC DNA]</scope>
    <source>
        <strain evidence="3 4">NCTC13100</strain>
    </source>
</reference>
<dbReference type="InterPro" id="IPR038763">
    <property type="entry name" value="DHH_sf"/>
</dbReference>
<dbReference type="Gene3D" id="3.90.1640.10">
    <property type="entry name" value="inorganic pyrophosphatase (n-terminal core)"/>
    <property type="match status" value="1"/>
</dbReference>
<dbReference type="Gene3D" id="3.10.310.30">
    <property type="match status" value="1"/>
</dbReference>
<dbReference type="GO" id="GO:0016787">
    <property type="term" value="F:hydrolase activity"/>
    <property type="evidence" value="ECO:0007669"/>
    <property type="project" value="UniProtKB-KW"/>
</dbReference>
<evidence type="ECO:0000259" key="1">
    <source>
        <dbReference type="Pfam" id="PF01368"/>
    </source>
</evidence>
<proteinExistence type="predicted"/>
<dbReference type="InterPro" id="IPR003156">
    <property type="entry name" value="DHHA1_dom"/>
</dbReference>
<dbReference type="Pfam" id="PF01368">
    <property type="entry name" value="DHH"/>
    <property type="match status" value="1"/>
</dbReference>
<evidence type="ECO:0000313" key="4">
    <source>
        <dbReference type="Proteomes" id="UP000254263"/>
    </source>
</evidence>
<accession>A0A379DL01</accession>
<dbReference type="Proteomes" id="UP000254263">
    <property type="component" value="Unassembled WGS sequence"/>
</dbReference>
<evidence type="ECO:0000313" key="3">
    <source>
        <dbReference type="EMBL" id="SUB78445.1"/>
    </source>
</evidence>
<sequence length="354" mass="39538">MIDIQFDRNDLNTFAQYANGANRISLIAHVGPDGDTVGSVLGLASILRAVYPEIKIYTIVPDTVPNYLNFVPGFDNLICYEETPKKTVEAIRSSELIGCIDFNTKRRMQHEEMQKAVSESQAHCFMIDHHPYPETSSFDLVFSYTQVSSTAELMYYWVRAMGWEKHIGKEAAEALLCGIITDTGCFMHNSSRAETYGAVMGLIKSGADKAAVINALFHRSRESQIRLKGFVLNEKMTLLKDKKAAYITLNKKELSSFHAEKGDTEGFVNIPLDIDGIRCSCLIREDEDQIKISLRSLNDFPVNGIATRAFGGGGHINAAGAEYDGTPEEALAIFLRELDVENEIYDRKKNIKNE</sequence>
<dbReference type="RefSeq" id="WP_018360322.1">
    <property type="nucleotide sequence ID" value="NZ_UGTI01000001.1"/>
</dbReference>
<name>A0A379DL01_9PORP</name>
<dbReference type="PANTHER" id="PTHR47618:SF1">
    <property type="entry name" value="BIFUNCTIONAL OLIGORIBONUCLEASE AND PAP PHOSPHATASE NRNA"/>
    <property type="match status" value="1"/>
</dbReference>
<dbReference type="PANTHER" id="PTHR47618">
    <property type="entry name" value="BIFUNCTIONAL OLIGORIBONUCLEASE AND PAP PHOSPHATASE NRNA"/>
    <property type="match status" value="1"/>
</dbReference>
<dbReference type="SUPFAM" id="SSF64182">
    <property type="entry name" value="DHH phosphoesterases"/>
    <property type="match status" value="1"/>
</dbReference>
<feature type="domain" description="DHHA1" evidence="2">
    <location>
        <begin position="256"/>
        <end position="338"/>
    </location>
</feature>
<dbReference type="GO" id="GO:0003676">
    <property type="term" value="F:nucleic acid binding"/>
    <property type="evidence" value="ECO:0007669"/>
    <property type="project" value="InterPro"/>
</dbReference>
<evidence type="ECO:0000259" key="2">
    <source>
        <dbReference type="Pfam" id="PF02272"/>
    </source>
</evidence>
<dbReference type="EC" id="3.1.-.-" evidence="3"/>
<protein>
    <submittedName>
        <fullName evidence="3">Bifunctional oligoribonuclease and PAP phosphatase nrnA</fullName>
        <ecNumber evidence="3">3.1.-.-</ecNumber>
    </submittedName>
</protein>
<organism evidence="3 4">
    <name type="scientific">Porphyromonas macacae</name>
    <dbReference type="NCBI Taxonomy" id="28115"/>
    <lineage>
        <taxon>Bacteria</taxon>
        <taxon>Pseudomonadati</taxon>
        <taxon>Bacteroidota</taxon>
        <taxon>Bacteroidia</taxon>
        <taxon>Bacteroidales</taxon>
        <taxon>Porphyromonadaceae</taxon>
        <taxon>Porphyromonas</taxon>
    </lineage>
</organism>
<gene>
    <name evidence="3" type="primary">nrnA</name>
    <name evidence="3" type="ORF">NCTC13100_01616</name>
</gene>
<dbReference type="InterPro" id="IPR051319">
    <property type="entry name" value="Oligoribo/pAp-PDE_c-di-AMP_PDE"/>
</dbReference>
<dbReference type="Pfam" id="PF02272">
    <property type="entry name" value="DHHA1"/>
    <property type="match status" value="1"/>
</dbReference>
<feature type="domain" description="DDH" evidence="1">
    <location>
        <begin position="24"/>
        <end position="179"/>
    </location>
</feature>
<keyword evidence="3" id="KW-0378">Hydrolase</keyword>
<dbReference type="EMBL" id="UGTI01000001">
    <property type="protein sequence ID" value="SUB78445.1"/>
    <property type="molecule type" value="Genomic_DNA"/>
</dbReference>
<dbReference type="AlphaFoldDB" id="A0A379DL01"/>
<dbReference type="InterPro" id="IPR001667">
    <property type="entry name" value="DDH_dom"/>
</dbReference>